<gene>
    <name evidence="9" type="primary">surE</name>
    <name evidence="11" type="ORF">HNP25_004152</name>
</gene>
<keyword evidence="12" id="KW-1185">Reference proteome</keyword>
<dbReference type="RefSeq" id="WP_184137335.1">
    <property type="nucleotide sequence ID" value="NZ_JACHKT010000046.1"/>
</dbReference>
<dbReference type="FunFam" id="3.40.1210.10:FF:000001">
    <property type="entry name" value="5'/3'-nucleotidase SurE"/>
    <property type="match status" value="1"/>
</dbReference>
<evidence type="ECO:0000256" key="5">
    <source>
        <dbReference type="ARBA" id="ARBA00022490"/>
    </source>
</evidence>
<evidence type="ECO:0000256" key="7">
    <source>
        <dbReference type="ARBA" id="ARBA00022741"/>
    </source>
</evidence>
<keyword evidence="5 9" id="KW-0963">Cytoplasm</keyword>
<organism evidence="11 12">
    <name type="scientific">Arcicella rosea</name>
    <dbReference type="NCBI Taxonomy" id="502909"/>
    <lineage>
        <taxon>Bacteria</taxon>
        <taxon>Pseudomonadati</taxon>
        <taxon>Bacteroidota</taxon>
        <taxon>Cytophagia</taxon>
        <taxon>Cytophagales</taxon>
        <taxon>Flectobacillaceae</taxon>
        <taxon>Arcicella</taxon>
    </lineage>
</organism>
<dbReference type="PANTHER" id="PTHR30457">
    <property type="entry name" value="5'-NUCLEOTIDASE SURE"/>
    <property type="match status" value="1"/>
</dbReference>
<dbReference type="GO" id="GO:0005737">
    <property type="term" value="C:cytoplasm"/>
    <property type="evidence" value="ECO:0007669"/>
    <property type="project" value="UniProtKB-SubCell"/>
</dbReference>
<evidence type="ECO:0000256" key="6">
    <source>
        <dbReference type="ARBA" id="ARBA00022723"/>
    </source>
</evidence>
<dbReference type="NCBIfam" id="NF001490">
    <property type="entry name" value="PRK00346.1-4"/>
    <property type="match status" value="1"/>
</dbReference>
<feature type="binding site" evidence="9">
    <location>
        <position position="42"/>
    </location>
    <ligand>
        <name>a divalent metal cation</name>
        <dbReference type="ChEBI" id="CHEBI:60240"/>
    </ligand>
</feature>
<evidence type="ECO:0000256" key="8">
    <source>
        <dbReference type="ARBA" id="ARBA00022801"/>
    </source>
</evidence>
<dbReference type="SUPFAM" id="SSF64167">
    <property type="entry name" value="SurE-like"/>
    <property type="match status" value="1"/>
</dbReference>
<evidence type="ECO:0000313" key="11">
    <source>
        <dbReference type="EMBL" id="MBB6005478.1"/>
    </source>
</evidence>
<dbReference type="InterPro" id="IPR030048">
    <property type="entry name" value="SurE"/>
</dbReference>
<protein>
    <recommendedName>
        <fullName evidence="9">5'-nucleotidase SurE</fullName>
        <ecNumber evidence="9">3.1.3.5</ecNumber>
    </recommendedName>
    <alternativeName>
        <fullName evidence="9">Nucleoside 5'-monophosphate phosphohydrolase</fullName>
    </alternativeName>
</protein>
<feature type="binding site" evidence="9">
    <location>
        <position position="100"/>
    </location>
    <ligand>
        <name>a divalent metal cation</name>
        <dbReference type="ChEBI" id="CHEBI:60240"/>
    </ligand>
</feature>
<dbReference type="HAMAP" id="MF_00060">
    <property type="entry name" value="SurE"/>
    <property type="match status" value="1"/>
</dbReference>
<dbReference type="EMBL" id="JACHKT010000046">
    <property type="protein sequence ID" value="MBB6005478.1"/>
    <property type="molecule type" value="Genomic_DNA"/>
</dbReference>
<comment type="caution">
    <text evidence="11">The sequence shown here is derived from an EMBL/GenBank/DDBJ whole genome shotgun (WGS) entry which is preliminary data.</text>
</comment>
<evidence type="ECO:0000256" key="1">
    <source>
        <dbReference type="ARBA" id="ARBA00000815"/>
    </source>
</evidence>
<evidence type="ECO:0000313" key="12">
    <source>
        <dbReference type="Proteomes" id="UP000524404"/>
    </source>
</evidence>
<feature type="domain" description="Survival protein SurE-like phosphatase/nucleotidase" evidence="10">
    <location>
        <begin position="6"/>
        <end position="193"/>
    </location>
</feature>
<dbReference type="Proteomes" id="UP000524404">
    <property type="component" value="Unassembled WGS sequence"/>
</dbReference>
<feature type="binding site" evidence="9">
    <location>
        <position position="12"/>
    </location>
    <ligand>
        <name>a divalent metal cation</name>
        <dbReference type="ChEBI" id="CHEBI:60240"/>
    </ligand>
</feature>
<dbReference type="NCBIfam" id="NF001492">
    <property type="entry name" value="PRK00346.2-2"/>
    <property type="match status" value="1"/>
</dbReference>
<dbReference type="Gene3D" id="3.40.1210.10">
    <property type="entry name" value="Survival protein SurE-like phosphatase/nucleotidase"/>
    <property type="match status" value="1"/>
</dbReference>
<dbReference type="NCBIfam" id="TIGR00087">
    <property type="entry name" value="surE"/>
    <property type="match status" value="1"/>
</dbReference>
<comment type="function">
    <text evidence="9">Nucleotidase that shows phosphatase activity on nucleoside 5'-monophosphates.</text>
</comment>
<keyword evidence="7 9" id="KW-0547">Nucleotide-binding</keyword>
<dbReference type="EC" id="3.1.3.5" evidence="9"/>
<evidence type="ECO:0000259" key="10">
    <source>
        <dbReference type="Pfam" id="PF01975"/>
    </source>
</evidence>
<dbReference type="GO" id="GO:0046872">
    <property type="term" value="F:metal ion binding"/>
    <property type="evidence" value="ECO:0007669"/>
    <property type="project" value="UniProtKB-UniRule"/>
</dbReference>
<comment type="catalytic activity">
    <reaction evidence="1 9">
        <text>a ribonucleoside 5'-phosphate + H2O = a ribonucleoside + phosphate</text>
        <dbReference type="Rhea" id="RHEA:12484"/>
        <dbReference type="ChEBI" id="CHEBI:15377"/>
        <dbReference type="ChEBI" id="CHEBI:18254"/>
        <dbReference type="ChEBI" id="CHEBI:43474"/>
        <dbReference type="ChEBI" id="CHEBI:58043"/>
        <dbReference type="EC" id="3.1.3.5"/>
    </reaction>
</comment>
<reference evidence="11 12" key="1">
    <citation type="submission" date="2020-08" db="EMBL/GenBank/DDBJ databases">
        <title>Functional genomics of gut bacteria from endangered species of beetles.</title>
        <authorList>
            <person name="Carlos-Shanley C."/>
        </authorList>
    </citation>
    <scope>NUCLEOTIDE SEQUENCE [LARGE SCALE GENOMIC DNA]</scope>
    <source>
        <strain evidence="11 12">S00070</strain>
    </source>
</reference>
<evidence type="ECO:0000256" key="3">
    <source>
        <dbReference type="ARBA" id="ARBA00004496"/>
    </source>
</evidence>
<dbReference type="InterPro" id="IPR002828">
    <property type="entry name" value="SurE-like_Pase/nucleotidase"/>
</dbReference>
<accession>A0A841EXX6</accession>
<dbReference type="Pfam" id="PF01975">
    <property type="entry name" value="SurE"/>
    <property type="match status" value="1"/>
</dbReference>
<evidence type="ECO:0000256" key="9">
    <source>
        <dbReference type="HAMAP-Rule" id="MF_00060"/>
    </source>
</evidence>
<comment type="subcellular location">
    <subcellularLocation>
        <location evidence="3 9">Cytoplasm</location>
    </subcellularLocation>
</comment>
<feature type="binding site" evidence="9">
    <location>
        <position position="11"/>
    </location>
    <ligand>
        <name>a divalent metal cation</name>
        <dbReference type="ChEBI" id="CHEBI:60240"/>
    </ligand>
</feature>
<dbReference type="GO" id="GO:0008253">
    <property type="term" value="F:5'-nucleotidase activity"/>
    <property type="evidence" value="ECO:0007669"/>
    <property type="project" value="UniProtKB-UniRule"/>
</dbReference>
<dbReference type="GO" id="GO:0000166">
    <property type="term" value="F:nucleotide binding"/>
    <property type="evidence" value="ECO:0007669"/>
    <property type="project" value="UniProtKB-KW"/>
</dbReference>
<comment type="cofactor">
    <cofactor evidence="9">
        <name>a divalent metal cation</name>
        <dbReference type="ChEBI" id="CHEBI:60240"/>
    </cofactor>
    <text evidence="9">Binds 1 divalent metal cation per subunit.</text>
</comment>
<dbReference type="AlphaFoldDB" id="A0A841EXX6"/>
<comment type="cofactor">
    <cofactor evidence="2">
        <name>Mg(2+)</name>
        <dbReference type="ChEBI" id="CHEBI:18420"/>
    </cofactor>
</comment>
<sequence>MQKPLILIANDDSIAAKGIKTLAEIMSKIGEVFVVAPDSHQSGMGHAITLDRPLRVNQVKDFLPNVEAYQCSGTPADCIKFGKHFLLKGRKIDLVVSGINHGSNSSISVIYSGTMSAAIEAAIEGIPAIGFSLCDFGADADFSHTEQYIVQIAQKVLQNGLPKGIALNVNFPKKSEEAIKGIKVCRQTDALYRETFQERQDPYGKKYYWMDGFLQNDDTAGGNDEDALAENYVSIVPAKFDLTDYKALDTIKEWF</sequence>
<dbReference type="PANTHER" id="PTHR30457:SF0">
    <property type="entry name" value="PHOSPHATASE, PUTATIVE (AFU_ORTHOLOGUE AFUA_4G01070)-RELATED"/>
    <property type="match status" value="1"/>
</dbReference>
<evidence type="ECO:0000256" key="4">
    <source>
        <dbReference type="ARBA" id="ARBA00011062"/>
    </source>
</evidence>
<keyword evidence="6 9" id="KW-0479">Metal-binding</keyword>
<evidence type="ECO:0000256" key="2">
    <source>
        <dbReference type="ARBA" id="ARBA00001946"/>
    </source>
</evidence>
<comment type="similarity">
    <text evidence="4 9">Belongs to the SurE nucleotidase family.</text>
</comment>
<name>A0A841EXX6_9BACT</name>
<proteinExistence type="inferred from homology"/>
<keyword evidence="8 9" id="KW-0378">Hydrolase</keyword>
<dbReference type="InterPro" id="IPR036523">
    <property type="entry name" value="SurE-like_sf"/>
</dbReference>